<dbReference type="Proteomes" id="UP000682733">
    <property type="component" value="Unassembled WGS sequence"/>
</dbReference>
<dbReference type="EMBL" id="CAJOBA010006089">
    <property type="protein sequence ID" value="CAF3762876.1"/>
    <property type="molecule type" value="Genomic_DNA"/>
</dbReference>
<evidence type="ECO:0000313" key="1">
    <source>
        <dbReference type="EMBL" id="CAF0992962.1"/>
    </source>
</evidence>
<dbReference type="PANTHER" id="PTHR47018">
    <property type="entry name" value="CXC DOMAIN-CONTAINING PROTEIN-RELATED"/>
    <property type="match status" value="1"/>
</dbReference>
<evidence type="ECO:0000313" key="3">
    <source>
        <dbReference type="Proteomes" id="UP000677228"/>
    </source>
</evidence>
<dbReference type="AlphaFoldDB" id="A0A8S2DLA8"/>
<reference evidence="1" key="1">
    <citation type="submission" date="2021-02" db="EMBL/GenBank/DDBJ databases">
        <authorList>
            <person name="Nowell W R."/>
        </authorList>
    </citation>
    <scope>NUCLEOTIDE SEQUENCE</scope>
</reference>
<gene>
    <name evidence="1" type="ORF">OVA965_LOCUS14168</name>
    <name evidence="2" type="ORF">TMI583_LOCUS14171</name>
</gene>
<dbReference type="PANTHER" id="PTHR47018:SF3">
    <property type="entry name" value="MYCBP-ASSOCIATED PROTEIN"/>
    <property type="match status" value="1"/>
</dbReference>
<evidence type="ECO:0000313" key="2">
    <source>
        <dbReference type="EMBL" id="CAF3762876.1"/>
    </source>
</evidence>
<feature type="non-terminal residue" evidence="1">
    <location>
        <position position="962"/>
    </location>
</feature>
<comment type="caution">
    <text evidence="1">The sequence shown here is derived from an EMBL/GenBank/DDBJ whole genome shotgun (WGS) entry which is preliminary data.</text>
</comment>
<dbReference type="EMBL" id="CAJNOK010006082">
    <property type="protein sequence ID" value="CAF0992962.1"/>
    <property type="molecule type" value="Genomic_DNA"/>
</dbReference>
<organism evidence="1 3">
    <name type="scientific">Didymodactylos carnosus</name>
    <dbReference type="NCBI Taxonomy" id="1234261"/>
    <lineage>
        <taxon>Eukaryota</taxon>
        <taxon>Metazoa</taxon>
        <taxon>Spiralia</taxon>
        <taxon>Gnathifera</taxon>
        <taxon>Rotifera</taxon>
        <taxon>Eurotatoria</taxon>
        <taxon>Bdelloidea</taxon>
        <taxon>Philodinida</taxon>
        <taxon>Philodinidae</taxon>
        <taxon>Didymodactylos</taxon>
    </lineage>
</organism>
<proteinExistence type="predicted"/>
<dbReference type="Proteomes" id="UP000677228">
    <property type="component" value="Unassembled WGS sequence"/>
</dbReference>
<sequence length="962" mass="110401">MVIYETAFDELSDWLIGILNTGTIVSMKAIQEKYIHLLNSRNKHITPSIVRSVCIRKRLENRFDNLLHFETLSDKEGTYVSFNSPSTYIKLSVSKAKDVPYSVLENITSGIISTDNRDSECLFSAIRIMRKFISIGHRALKTLGDKTEKLVSFTCDDFWTCAPLLLRNFIGLVTLNNDDFQKIQRHYDFYNIFMQDMFEKSSNWLKICSITYDILNCKNDQFISPKHYMLANELLQHERSADLVSIFNRYGHTCSYQTIVKLHQEVAKKEGDGYQLPTSVRPGYFIIIQNPENTLDIVQNPTDSKATLQMDVDTYLDDFSALTTSTETATPISTMLFKPFLNNSLDDPLLAYALVKDRYNANSGSNCGDNPFQDIFLMPGDFHIMKNYMILIWLVLDGIGMDDLFGYIYHGATLRAILNVSHFNKSFRCVKLLYTSLYMLIIEQFHTYLSSSPESSITETLKLLHNVLILLPHTFNTDSVKQSWFSNLTSILNTLNVKQMFDKWRSDLSFKSITFRFWTFVLFDLLEPLIKLYVSIRSADFSSRNAAISLMVLMFFGQKRRSYAPLGARHLADLQRASSYLLKNLSTLFAVQRTNRPFSSIAIDQTIECAINKFGKGRGGITGHFNNHLIEKWCHTFPFRSLLSSVTSEISGYETTTNTIDSHIECSPNRLVVDNSDLQLLLSKLKLESLFTNNDKQLRTLFTGKIIHIDIVENVCSTYDRGFAIMKTYIEERLLKSNIKIEQEIDFGKLNDIFTHEFTEQPVSLCNRKKQKLLYQSTKAVLQKYLQEKFGMAFLESPNWALHPHESALIIDGGLLLQQLPPQVPKKTVADYGAVLLEWFIKDQFKKHDRIDVIFDSSDSKRLKQFIERHGSTLTSAQYIMNEESILCVGEDYNKLLRDNRAVVAKAVRDAWLKLCLKIPADKVLYVAGPDEKAFMISSSGFILIPELQSNQIEADTRIFLH</sequence>
<accession>A0A8S2DLA8</accession>
<protein>
    <submittedName>
        <fullName evidence="1">Uncharacterized protein</fullName>
    </submittedName>
</protein>
<name>A0A8S2DLA8_9BILA</name>